<keyword evidence="1" id="KW-1133">Transmembrane helix</keyword>
<evidence type="ECO:0000313" key="3">
    <source>
        <dbReference type="Proteomes" id="UP001348817"/>
    </source>
</evidence>
<dbReference type="AlphaFoldDB" id="A0AAU9D5R3"/>
<proteinExistence type="predicted"/>
<dbReference type="Proteomes" id="UP001348817">
    <property type="component" value="Plasmid pFA6"/>
</dbReference>
<evidence type="ECO:0000313" key="2">
    <source>
        <dbReference type="EMBL" id="BDD12697.1"/>
    </source>
</evidence>
<dbReference type="EMBL" id="AP025320">
    <property type="protein sequence ID" value="BDD12697.1"/>
    <property type="molecule type" value="Genomic_DNA"/>
</dbReference>
<sequence length="381" mass="43581">MPELERFYLLSHIFISLTGAVLLFAIWYSVRKRFRKVLEEEGGPRRVDKGLAFLSCSIFVWVVSGAWGFISKDLEQGNYFLDHGVRGLLSTANNFFLLYGLFYFEKAPEFIYRNEKSAKVMATVILSVSVLSVGLFGFLGDKVVYGINVSFVPDFLLSSFLSFLMAVAFFRTFRSKELKVVAAISIASIVLMLYSQLPEIISSMDNRFSNYLIRIVAKTSLISIFLVLATNWVIQLAQRPKPGELRLEFLDWSLIRLVLPSRNVPDQALDLGGKTTQFKNLLRFAIRRKFGKGEGQYLEVGKGGEIKGQTYLTRIVDNINQAAGLEEEEKLDRKDLFTFVGQGKYRLRVLPEHIRFDDSLLYEFYEDVENQDYKTIVTNCN</sequence>
<keyword evidence="3" id="KW-1185">Reference proteome</keyword>
<feature type="transmembrane region" description="Helical" evidence="1">
    <location>
        <begin position="85"/>
        <end position="104"/>
    </location>
</feature>
<organism evidence="2 3">
    <name type="scientific">Fulvitalea axinellae</name>
    <dbReference type="NCBI Taxonomy" id="1182444"/>
    <lineage>
        <taxon>Bacteria</taxon>
        <taxon>Pseudomonadati</taxon>
        <taxon>Bacteroidota</taxon>
        <taxon>Cytophagia</taxon>
        <taxon>Cytophagales</taxon>
        <taxon>Persicobacteraceae</taxon>
        <taxon>Fulvitalea</taxon>
    </lineage>
</organism>
<reference evidence="2 3" key="1">
    <citation type="submission" date="2021-12" db="EMBL/GenBank/DDBJ databases">
        <title>Genome sequencing of bacteria with rrn-lacking chromosome and rrn-plasmid.</title>
        <authorList>
            <person name="Anda M."/>
            <person name="Iwasaki W."/>
        </authorList>
    </citation>
    <scope>NUCLEOTIDE SEQUENCE [LARGE SCALE GENOMIC DNA]</scope>
    <source>
        <strain evidence="2 3">DSM 100852</strain>
        <plasmid evidence="2 3">pFA6</plasmid>
    </source>
</reference>
<feature type="transmembrane region" description="Helical" evidence="1">
    <location>
        <begin position="177"/>
        <end position="195"/>
    </location>
</feature>
<geneLocation type="plasmid" evidence="2 3">
    <name>pFA6</name>
</geneLocation>
<feature type="transmembrane region" description="Helical" evidence="1">
    <location>
        <begin position="51"/>
        <end position="70"/>
    </location>
</feature>
<feature type="transmembrane region" description="Helical" evidence="1">
    <location>
        <begin position="6"/>
        <end position="30"/>
    </location>
</feature>
<feature type="transmembrane region" description="Helical" evidence="1">
    <location>
        <begin position="120"/>
        <end position="139"/>
    </location>
</feature>
<accession>A0AAU9D5R3</accession>
<evidence type="ECO:0000256" key="1">
    <source>
        <dbReference type="SAM" id="Phobius"/>
    </source>
</evidence>
<protein>
    <submittedName>
        <fullName evidence="2">Uncharacterized protein</fullName>
    </submittedName>
</protein>
<name>A0AAU9D5R3_9BACT</name>
<feature type="transmembrane region" description="Helical" evidence="1">
    <location>
        <begin position="215"/>
        <end position="234"/>
    </location>
</feature>
<feature type="transmembrane region" description="Helical" evidence="1">
    <location>
        <begin position="151"/>
        <end position="170"/>
    </location>
</feature>
<keyword evidence="1" id="KW-0812">Transmembrane</keyword>
<keyword evidence="1" id="KW-0472">Membrane</keyword>
<gene>
    <name evidence="2" type="ORF">FUAX_51290</name>
</gene>
<dbReference type="RefSeq" id="WP_338396001.1">
    <property type="nucleotide sequence ID" value="NZ_AP025320.1"/>
</dbReference>
<dbReference type="KEGG" id="fax:FUAX_51290"/>
<keyword evidence="2" id="KW-0614">Plasmid</keyword>